<name>A0ABQ2UHF9_9PSEU</name>
<keyword evidence="1" id="KW-0812">Transmembrane</keyword>
<accession>A0ABQ2UHF9</accession>
<keyword evidence="3" id="KW-1185">Reference proteome</keyword>
<dbReference type="InterPro" id="IPR023902">
    <property type="entry name" value="Sporulation_SdpA"/>
</dbReference>
<keyword evidence="1" id="KW-0472">Membrane</keyword>
<keyword evidence="1" id="KW-1133">Transmembrane helix</keyword>
<evidence type="ECO:0008006" key="4">
    <source>
        <dbReference type="Google" id="ProtNLM"/>
    </source>
</evidence>
<feature type="transmembrane region" description="Helical" evidence="1">
    <location>
        <begin position="12"/>
        <end position="34"/>
    </location>
</feature>
<dbReference type="EMBL" id="BMRE01000005">
    <property type="protein sequence ID" value="GGU27587.1"/>
    <property type="molecule type" value="Genomic_DNA"/>
</dbReference>
<dbReference type="RefSeq" id="WP_189253303.1">
    <property type="nucleotide sequence ID" value="NZ_BMRE01000005.1"/>
</dbReference>
<protein>
    <recommendedName>
        <fullName evidence="4">Antimicrobial peptide system protein, SdpA family</fullName>
    </recommendedName>
</protein>
<dbReference type="Proteomes" id="UP000649573">
    <property type="component" value="Unassembled WGS sequence"/>
</dbReference>
<dbReference type="Pfam" id="PF17418">
    <property type="entry name" value="SdpA"/>
    <property type="match status" value="1"/>
</dbReference>
<sequence>MPGDPDDRTGAAQGFAFTCAALLVLTLGIAVTYLPKSLVGDSITARQDAAKLIWPMAWRFYVNSAEREFTVVYQQSGDSFVPLTRPAADARYQYGLNRTSYGDMARLVSTARSVRPDQWRDCDAADIAACTRVITEAPRTPIPDGFAPHVCGPAVFAVERPSADRTTRRVTRVAAVELTC</sequence>
<proteinExistence type="predicted"/>
<organism evidence="2 3">
    <name type="scientific">Lentzea flava</name>
    <dbReference type="NCBI Taxonomy" id="103732"/>
    <lineage>
        <taxon>Bacteria</taxon>
        <taxon>Bacillati</taxon>
        <taxon>Actinomycetota</taxon>
        <taxon>Actinomycetes</taxon>
        <taxon>Pseudonocardiales</taxon>
        <taxon>Pseudonocardiaceae</taxon>
        <taxon>Lentzea</taxon>
    </lineage>
</organism>
<evidence type="ECO:0000313" key="2">
    <source>
        <dbReference type="EMBL" id="GGU27587.1"/>
    </source>
</evidence>
<reference evidence="3" key="1">
    <citation type="journal article" date="2019" name="Int. J. Syst. Evol. Microbiol.">
        <title>The Global Catalogue of Microorganisms (GCM) 10K type strain sequencing project: providing services to taxonomists for standard genome sequencing and annotation.</title>
        <authorList>
            <consortium name="The Broad Institute Genomics Platform"/>
            <consortium name="The Broad Institute Genome Sequencing Center for Infectious Disease"/>
            <person name="Wu L."/>
            <person name="Ma J."/>
        </authorList>
    </citation>
    <scope>NUCLEOTIDE SEQUENCE [LARGE SCALE GENOMIC DNA]</scope>
    <source>
        <strain evidence="3">JCM 3296</strain>
    </source>
</reference>
<evidence type="ECO:0000313" key="3">
    <source>
        <dbReference type="Proteomes" id="UP000649573"/>
    </source>
</evidence>
<comment type="caution">
    <text evidence="2">The sequence shown here is derived from an EMBL/GenBank/DDBJ whole genome shotgun (WGS) entry which is preliminary data.</text>
</comment>
<evidence type="ECO:0000256" key="1">
    <source>
        <dbReference type="SAM" id="Phobius"/>
    </source>
</evidence>
<gene>
    <name evidence="2" type="ORF">GCM10010178_19740</name>
</gene>